<feature type="chain" id="PRO_5014229169" evidence="3">
    <location>
        <begin position="23"/>
        <end position="179"/>
    </location>
</feature>
<dbReference type="STRING" id="1079.BVIR_2396"/>
<gene>
    <name evidence="5" type="primary">tpd</name>
    <name evidence="4" type="ORF">BV133_2313</name>
    <name evidence="5" type="ORF">BVIRIDIS_18420</name>
</gene>
<dbReference type="KEGG" id="bvr:BVIR_2396"/>
<dbReference type="EMBL" id="LN907867">
    <property type="protein sequence ID" value="CUU42827.1"/>
    <property type="molecule type" value="Genomic_DNA"/>
</dbReference>
<evidence type="ECO:0000313" key="5">
    <source>
        <dbReference type="EMBL" id="CUU42827.1"/>
    </source>
</evidence>
<feature type="signal peptide" evidence="3">
    <location>
        <begin position="1"/>
        <end position="22"/>
    </location>
</feature>
<dbReference type="Gene3D" id="2.60.40.2480">
    <property type="entry name" value="Periplasmic metal-binding protein Tp34-type"/>
    <property type="match status" value="1"/>
</dbReference>
<evidence type="ECO:0000256" key="1">
    <source>
        <dbReference type="ARBA" id="ARBA00010013"/>
    </source>
</evidence>
<dbReference type="RefSeq" id="WP_055037813.1">
    <property type="nucleotide sequence ID" value="NZ_AP014854.2"/>
</dbReference>
<accession>A0A0H5BHP0</accession>
<keyword evidence="6" id="KW-1185">Reference proteome</keyword>
<dbReference type="EMBL" id="AP014854">
    <property type="protein sequence ID" value="BAR99906.1"/>
    <property type="molecule type" value="Genomic_DNA"/>
</dbReference>
<organism evidence="5 6">
    <name type="scientific">Blastochloris viridis</name>
    <name type="common">Rhodopseudomonas viridis</name>
    <dbReference type="NCBI Taxonomy" id="1079"/>
    <lineage>
        <taxon>Bacteria</taxon>
        <taxon>Pseudomonadati</taxon>
        <taxon>Pseudomonadota</taxon>
        <taxon>Alphaproteobacteria</taxon>
        <taxon>Hyphomicrobiales</taxon>
        <taxon>Blastochloridaceae</taxon>
        <taxon>Blastochloris</taxon>
    </lineage>
</organism>
<comment type="similarity">
    <text evidence="1">Belongs to the UPF0423 family.</text>
</comment>
<name>A0A0H5BHP0_BLAVI</name>
<dbReference type="AlphaFoldDB" id="A0A0H5BHP0"/>
<proteinExistence type="inferred from homology"/>
<dbReference type="InterPro" id="IPR038482">
    <property type="entry name" value="Tp34-type_sf"/>
</dbReference>
<keyword evidence="2 3" id="KW-0732">Signal</keyword>
<evidence type="ECO:0000313" key="4">
    <source>
        <dbReference type="EMBL" id="BAR99906.1"/>
    </source>
</evidence>
<dbReference type="Pfam" id="PF10634">
    <property type="entry name" value="Iron_transport"/>
    <property type="match status" value="1"/>
</dbReference>
<reference evidence="4" key="1">
    <citation type="journal article" date="2015" name="Genome Announc.">
        <title>Complete Genome Sequence of the Bacteriochlorophyll b-Producing Photosynthetic Bacterium Blastochloris viridis.</title>
        <authorList>
            <person name="Tsukatani Y."/>
            <person name="Hirose Y."/>
            <person name="Harada J."/>
            <person name="Misawa N."/>
            <person name="Mori K."/>
            <person name="Inoue K."/>
            <person name="Tamiaki H."/>
        </authorList>
    </citation>
    <scope>NUCLEOTIDE SEQUENCE [LARGE SCALE GENOMIC DNA]</scope>
    <source>
        <strain evidence="4">DSM 133</strain>
    </source>
</reference>
<dbReference type="PATRIC" id="fig|1079.6.peg.2502"/>
<dbReference type="Proteomes" id="UP000065734">
    <property type="component" value="Chromosome I"/>
</dbReference>
<dbReference type="OrthoDB" id="1495621at2"/>
<evidence type="ECO:0000256" key="2">
    <source>
        <dbReference type="ARBA" id="ARBA00022729"/>
    </source>
</evidence>
<evidence type="ECO:0000256" key="3">
    <source>
        <dbReference type="SAM" id="SignalP"/>
    </source>
</evidence>
<dbReference type="PIRSF" id="PIRSF017018">
    <property type="entry name" value="Tp34"/>
    <property type="match status" value="1"/>
</dbReference>
<sequence>MKKLTCLAAGLVLALAVSSASAKEYPIGKPKVQAGLEVAAVYLQPVTMDPDGACDIKDADIHLEADIKATKSNKNGFADGDWVPYLFITYELTKDGSTTPIKGEFLAMVASDGPHYGENVKLEGPGKYKLKLIIAPPSENPRAAFHRHTDKETGVDPWFKTFTLDYEFTFAGFGKKGAY</sequence>
<evidence type="ECO:0000313" key="6">
    <source>
        <dbReference type="Proteomes" id="UP000065734"/>
    </source>
</evidence>
<reference evidence="6" key="3">
    <citation type="journal article" date="2016" name="Genome Announc.">
        <title>Revised genome sequence of the purple photosynthetic bacterium Blastochloris viridis.</title>
        <authorList>
            <person name="Liu L.N."/>
            <person name="Faulkner M."/>
            <person name="Liu X."/>
            <person name="Huang F."/>
            <person name="Darby A.C."/>
            <person name="Hall N."/>
        </authorList>
    </citation>
    <scope>NUCLEOTIDE SEQUENCE [LARGE SCALE GENOMIC DNA]</scope>
    <source>
        <strain evidence="6">ATCC 19567 / DSM 133 / F</strain>
    </source>
</reference>
<reference evidence="5" key="2">
    <citation type="submission" date="2015-11" db="EMBL/GenBank/DDBJ databases">
        <authorList>
            <person name="Zhang Y."/>
            <person name="Guo Z."/>
        </authorList>
    </citation>
    <scope>NUCLEOTIDE SEQUENCE</scope>
    <source>
        <strain evidence="5">1</strain>
    </source>
</reference>
<protein>
    <submittedName>
        <fullName evidence="5">Pathogen-specific membrane antigen</fullName>
    </submittedName>
    <submittedName>
        <fullName evidence="4">Periplasmic protein p19</fullName>
    </submittedName>
</protein>
<dbReference type="InterPro" id="IPR018470">
    <property type="entry name" value="Metal-bd_Tp34-typ"/>
</dbReference>